<feature type="compositionally biased region" description="Basic and acidic residues" evidence="1">
    <location>
        <begin position="564"/>
        <end position="576"/>
    </location>
</feature>
<feature type="compositionally biased region" description="Polar residues" evidence="1">
    <location>
        <begin position="440"/>
        <end position="456"/>
    </location>
</feature>
<evidence type="ECO:0000256" key="1">
    <source>
        <dbReference type="SAM" id="MobiDB-lite"/>
    </source>
</evidence>
<dbReference type="EMBL" id="ML987191">
    <property type="protein sequence ID" value="KAF2254044.1"/>
    <property type="molecule type" value="Genomic_DNA"/>
</dbReference>
<feature type="compositionally biased region" description="Low complexity" evidence="1">
    <location>
        <begin position="333"/>
        <end position="343"/>
    </location>
</feature>
<dbReference type="RefSeq" id="XP_033689048.1">
    <property type="nucleotide sequence ID" value="XM_033831936.1"/>
</dbReference>
<feature type="compositionally biased region" description="Basic and acidic residues" evidence="1">
    <location>
        <begin position="396"/>
        <end position="406"/>
    </location>
</feature>
<evidence type="ECO:0000313" key="2">
    <source>
        <dbReference type="EMBL" id="KAF2254044.1"/>
    </source>
</evidence>
<feature type="compositionally biased region" description="Basic and acidic residues" evidence="1">
    <location>
        <begin position="294"/>
        <end position="323"/>
    </location>
</feature>
<dbReference type="OrthoDB" id="3795533at2759"/>
<keyword evidence="3" id="KW-1185">Reference proteome</keyword>
<gene>
    <name evidence="2" type="ORF">BU26DRAFT_548367</name>
</gene>
<feature type="compositionally biased region" description="Polar residues" evidence="1">
    <location>
        <begin position="514"/>
        <end position="525"/>
    </location>
</feature>
<accession>A0A6A6IUB1</accession>
<feature type="compositionally biased region" description="Basic and acidic residues" evidence="1">
    <location>
        <begin position="419"/>
        <end position="439"/>
    </location>
</feature>
<dbReference type="GeneID" id="54585266"/>
<feature type="compositionally biased region" description="Basic and acidic residues" evidence="1">
    <location>
        <begin position="463"/>
        <end position="478"/>
    </location>
</feature>
<sequence>MDPLMDVSQLAHISHLNRAQKRALILRDQLKYRDQRHLDTFLIGVVHPEPPVYQRVNGKVHPPLTEVSLKEGATKFDLGNVKFDEGKTIFRVHLTIEGGHCEMRESEALPLDEDNLDSIPIHQFIAKNMIPLFMVKYEAIHMRKRNINEARHFAYNALNLPKIRFSEGKTLSKLREVDPDRNGSSATGKNRKRAIGEPVPRHSANKRKRIGLDCIPDNVKSETFGSIPDQIKIDLFNTVVKTAFPNFDNLMMASWNVVSVYSNSGSEDPELDRAIKDLSYVLREFEGSYGKPKPKSEPQEKASRERISSAQDGHVKDSSRESAHASGRGQGGSATSTTTATACAEHDPNDTQQNRPVPRFLQMTRNNEETAEEEVSKNARYDQVPESQQAVMTRYIPERQTSREDPAPSQYTPEGQEDAAFHVHKDPRRRNIEGLRDGHVQSSRGNGASMQYSQDDPQGHTMLDNRSRVYEQDQRTANDPRLQSRMIKSTREDRRQIYTDGGLDKLFEGEGHESASSPTQQMRSQDNTERQLPSPVYLGQSKLGAPKQPASSTGSAPIAPMMHNRKEANGGERRGH</sequence>
<protein>
    <submittedName>
        <fullName evidence="2">Uncharacterized protein</fullName>
    </submittedName>
</protein>
<feature type="region of interest" description="Disordered" evidence="1">
    <location>
        <begin position="174"/>
        <end position="203"/>
    </location>
</feature>
<feature type="region of interest" description="Disordered" evidence="1">
    <location>
        <begin position="287"/>
        <end position="576"/>
    </location>
</feature>
<feature type="compositionally biased region" description="Basic and acidic residues" evidence="1">
    <location>
        <begin position="489"/>
        <end position="513"/>
    </location>
</feature>
<organism evidence="2 3">
    <name type="scientific">Trematosphaeria pertusa</name>
    <dbReference type="NCBI Taxonomy" id="390896"/>
    <lineage>
        <taxon>Eukaryota</taxon>
        <taxon>Fungi</taxon>
        <taxon>Dikarya</taxon>
        <taxon>Ascomycota</taxon>
        <taxon>Pezizomycotina</taxon>
        <taxon>Dothideomycetes</taxon>
        <taxon>Pleosporomycetidae</taxon>
        <taxon>Pleosporales</taxon>
        <taxon>Massarineae</taxon>
        <taxon>Trematosphaeriaceae</taxon>
        <taxon>Trematosphaeria</taxon>
    </lineage>
</organism>
<dbReference type="Proteomes" id="UP000800094">
    <property type="component" value="Unassembled WGS sequence"/>
</dbReference>
<name>A0A6A6IUB1_9PLEO</name>
<proteinExistence type="predicted"/>
<reference evidence="2" key="1">
    <citation type="journal article" date="2020" name="Stud. Mycol.">
        <title>101 Dothideomycetes genomes: a test case for predicting lifestyles and emergence of pathogens.</title>
        <authorList>
            <person name="Haridas S."/>
            <person name="Albert R."/>
            <person name="Binder M."/>
            <person name="Bloem J."/>
            <person name="Labutti K."/>
            <person name="Salamov A."/>
            <person name="Andreopoulos B."/>
            <person name="Baker S."/>
            <person name="Barry K."/>
            <person name="Bills G."/>
            <person name="Bluhm B."/>
            <person name="Cannon C."/>
            <person name="Castanera R."/>
            <person name="Culley D."/>
            <person name="Daum C."/>
            <person name="Ezra D."/>
            <person name="Gonzalez J."/>
            <person name="Henrissat B."/>
            <person name="Kuo A."/>
            <person name="Liang C."/>
            <person name="Lipzen A."/>
            <person name="Lutzoni F."/>
            <person name="Magnuson J."/>
            <person name="Mondo S."/>
            <person name="Nolan M."/>
            <person name="Ohm R."/>
            <person name="Pangilinan J."/>
            <person name="Park H.-J."/>
            <person name="Ramirez L."/>
            <person name="Alfaro M."/>
            <person name="Sun H."/>
            <person name="Tritt A."/>
            <person name="Yoshinaga Y."/>
            <person name="Zwiers L.-H."/>
            <person name="Turgeon B."/>
            <person name="Goodwin S."/>
            <person name="Spatafora J."/>
            <person name="Crous P."/>
            <person name="Grigoriev I."/>
        </authorList>
    </citation>
    <scope>NUCLEOTIDE SEQUENCE</scope>
    <source>
        <strain evidence="2">CBS 122368</strain>
    </source>
</reference>
<dbReference type="AlphaFoldDB" id="A0A6A6IUB1"/>
<evidence type="ECO:0000313" key="3">
    <source>
        <dbReference type="Proteomes" id="UP000800094"/>
    </source>
</evidence>